<dbReference type="EMBL" id="JAESDN010000002">
    <property type="protein sequence ID" value="KAG7054888.1"/>
    <property type="molecule type" value="Genomic_DNA"/>
</dbReference>
<organism evidence="1 2">
    <name type="scientific">Colletotrichum scovillei</name>
    <dbReference type="NCBI Taxonomy" id="1209932"/>
    <lineage>
        <taxon>Eukaryota</taxon>
        <taxon>Fungi</taxon>
        <taxon>Dikarya</taxon>
        <taxon>Ascomycota</taxon>
        <taxon>Pezizomycotina</taxon>
        <taxon>Sordariomycetes</taxon>
        <taxon>Hypocreomycetidae</taxon>
        <taxon>Glomerellales</taxon>
        <taxon>Glomerellaceae</taxon>
        <taxon>Colletotrichum</taxon>
        <taxon>Colletotrichum acutatum species complex</taxon>
    </lineage>
</organism>
<proteinExistence type="predicted"/>
<gene>
    <name evidence="1" type="ORF">JMJ77_007360</name>
</gene>
<sequence length="77" mass="8613">MFFKNSPSAYHSSASRTSWRLREAASIAGLRTSLRLSANAGQDVLDARPSTQRHLEYQTFGFVRCPRANGQWAKPVT</sequence>
<dbReference type="AlphaFoldDB" id="A0A9P7RCP4"/>
<dbReference type="Proteomes" id="UP000699042">
    <property type="component" value="Unassembled WGS sequence"/>
</dbReference>
<name>A0A9P7RCP4_9PEZI</name>
<evidence type="ECO:0000313" key="1">
    <source>
        <dbReference type="EMBL" id="KAG7054888.1"/>
    </source>
</evidence>
<reference evidence="1" key="1">
    <citation type="submission" date="2021-05" db="EMBL/GenBank/DDBJ databases">
        <title>Comparative genomics of three Colletotrichum scovillei strains and genetic complementation revealed genes involved fungal growth and virulence on chili pepper.</title>
        <authorList>
            <person name="Hsieh D.-K."/>
            <person name="Chuang S.-C."/>
            <person name="Chen C.-Y."/>
            <person name="Chao Y.-T."/>
            <person name="Lu M.-Y.J."/>
            <person name="Lee M.-H."/>
            <person name="Shih M.-C."/>
        </authorList>
    </citation>
    <scope>NUCLEOTIDE SEQUENCE</scope>
    <source>
        <strain evidence="1">Coll-153</strain>
    </source>
</reference>
<accession>A0A9P7RCP4</accession>
<comment type="caution">
    <text evidence="1">The sequence shown here is derived from an EMBL/GenBank/DDBJ whole genome shotgun (WGS) entry which is preliminary data.</text>
</comment>
<keyword evidence="2" id="KW-1185">Reference proteome</keyword>
<protein>
    <submittedName>
        <fullName evidence="1">Uncharacterized protein</fullName>
    </submittedName>
</protein>
<evidence type="ECO:0000313" key="2">
    <source>
        <dbReference type="Proteomes" id="UP000699042"/>
    </source>
</evidence>